<dbReference type="Proteomes" id="UP001461498">
    <property type="component" value="Unassembled WGS sequence"/>
</dbReference>
<dbReference type="EMBL" id="JAPXFL010000012">
    <property type="protein sequence ID" value="KAK9498831.1"/>
    <property type="molecule type" value="Genomic_DNA"/>
</dbReference>
<organism evidence="2 3">
    <name type="scientific">Rhynocoris fuscipes</name>
    <dbReference type="NCBI Taxonomy" id="488301"/>
    <lineage>
        <taxon>Eukaryota</taxon>
        <taxon>Metazoa</taxon>
        <taxon>Ecdysozoa</taxon>
        <taxon>Arthropoda</taxon>
        <taxon>Hexapoda</taxon>
        <taxon>Insecta</taxon>
        <taxon>Pterygota</taxon>
        <taxon>Neoptera</taxon>
        <taxon>Paraneoptera</taxon>
        <taxon>Hemiptera</taxon>
        <taxon>Heteroptera</taxon>
        <taxon>Panheteroptera</taxon>
        <taxon>Cimicomorpha</taxon>
        <taxon>Reduviidae</taxon>
        <taxon>Harpactorinae</taxon>
        <taxon>Harpactorini</taxon>
        <taxon>Rhynocoris</taxon>
    </lineage>
</organism>
<evidence type="ECO:0000313" key="2">
    <source>
        <dbReference type="EMBL" id="KAK9498831.1"/>
    </source>
</evidence>
<protein>
    <submittedName>
        <fullName evidence="2">Uncharacterized protein</fullName>
    </submittedName>
</protein>
<name>A0AAW1CIR5_9HEMI</name>
<feature type="signal peptide" evidence="1">
    <location>
        <begin position="1"/>
        <end position="23"/>
    </location>
</feature>
<evidence type="ECO:0000256" key="1">
    <source>
        <dbReference type="SAM" id="SignalP"/>
    </source>
</evidence>
<feature type="chain" id="PRO_5044013335" evidence="1">
    <location>
        <begin position="24"/>
        <end position="167"/>
    </location>
</feature>
<accession>A0AAW1CIR5</accession>
<keyword evidence="3" id="KW-1185">Reference proteome</keyword>
<sequence length="167" mass="19483">MRCELHILIILLSLLQYLNVGKSDENPVATLKEKEKLLEDYEENLKPFISAWIRMTSKKLSDSEKLDRWARGAEYVDKFDSLAPGDSDLLNPTDIKDFAKDPSLNFITTYGEERLKEENIKRNLFKTYKDPIYFADDKERKIFMKNSSVFPPSTSVLNFMKSLVFNQ</sequence>
<comment type="caution">
    <text evidence="2">The sequence shown here is derived from an EMBL/GenBank/DDBJ whole genome shotgun (WGS) entry which is preliminary data.</text>
</comment>
<dbReference type="AlphaFoldDB" id="A0AAW1CIR5"/>
<reference evidence="2 3" key="1">
    <citation type="submission" date="2022-12" db="EMBL/GenBank/DDBJ databases">
        <title>Chromosome-level genome assembly of true bugs.</title>
        <authorList>
            <person name="Ma L."/>
            <person name="Li H."/>
        </authorList>
    </citation>
    <scope>NUCLEOTIDE SEQUENCE [LARGE SCALE GENOMIC DNA]</scope>
    <source>
        <strain evidence="2">Lab_2022b</strain>
    </source>
</reference>
<gene>
    <name evidence="2" type="ORF">O3M35_003388</name>
</gene>
<keyword evidence="1" id="KW-0732">Signal</keyword>
<evidence type="ECO:0000313" key="3">
    <source>
        <dbReference type="Proteomes" id="UP001461498"/>
    </source>
</evidence>
<proteinExistence type="predicted"/>